<proteinExistence type="predicted"/>
<evidence type="ECO:0000256" key="2">
    <source>
        <dbReference type="ARBA" id="ARBA00022801"/>
    </source>
</evidence>
<evidence type="ECO:0000256" key="1">
    <source>
        <dbReference type="ARBA" id="ARBA00001946"/>
    </source>
</evidence>
<sequence>MPDDLVSTTAGDPGGPVDPRIGPQPVDDVDRPAAFTLMASGWYPPGRLVTQSYGFCFTPEGQVVLVATDDGFWNLPGGQVEPGEEPAQTLVREVAEEACARVIRSRYLACQHVWDPQAPSGPTSHYQTRWWARIECDPWRPRHETVDRRLLPPHEAIDALSWRRKEIVTLLLDLALAAEHSDVAEENGR</sequence>
<dbReference type="CDD" id="cd02883">
    <property type="entry name" value="NUDIX_Hydrolase"/>
    <property type="match status" value="1"/>
</dbReference>
<dbReference type="Pfam" id="PF00293">
    <property type="entry name" value="NUDIX"/>
    <property type="match status" value="1"/>
</dbReference>
<feature type="region of interest" description="Disordered" evidence="3">
    <location>
        <begin position="1"/>
        <end position="26"/>
    </location>
</feature>
<dbReference type="Gene3D" id="3.90.79.10">
    <property type="entry name" value="Nucleoside Triphosphate Pyrophosphohydrolase"/>
    <property type="match status" value="1"/>
</dbReference>
<evidence type="ECO:0000259" key="4">
    <source>
        <dbReference type="PROSITE" id="PS51462"/>
    </source>
</evidence>
<dbReference type="EMBL" id="CP163443">
    <property type="protein sequence ID" value="XDQ57332.1"/>
    <property type="molecule type" value="Genomic_DNA"/>
</dbReference>
<keyword evidence="2 5" id="KW-0378">Hydrolase</keyword>
<dbReference type="RefSeq" id="WP_369250401.1">
    <property type="nucleotide sequence ID" value="NZ_CP163443.1"/>
</dbReference>
<evidence type="ECO:0000256" key="3">
    <source>
        <dbReference type="SAM" id="MobiDB-lite"/>
    </source>
</evidence>
<organism evidence="5">
    <name type="scientific">Streptomyces sp. R41</name>
    <dbReference type="NCBI Taxonomy" id="3238632"/>
    <lineage>
        <taxon>Bacteria</taxon>
        <taxon>Bacillati</taxon>
        <taxon>Actinomycetota</taxon>
        <taxon>Actinomycetes</taxon>
        <taxon>Kitasatosporales</taxon>
        <taxon>Streptomycetaceae</taxon>
        <taxon>Streptomyces</taxon>
    </lineage>
</organism>
<name>A0AB39RQ26_9ACTN</name>
<dbReference type="GO" id="GO:0016787">
    <property type="term" value="F:hydrolase activity"/>
    <property type="evidence" value="ECO:0007669"/>
    <property type="project" value="UniProtKB-KW"/>
</dbReference>
<feature type="compositionally biased region" description="Polar residues" evidence="3">
    <location>
        <begin position="1"/>
        <end position="10"/>
    </location>
</feature>
<protein>
    <submittedName>
        <fullName evidence="5">NUDIX hydrolase</fullName>
    </submittedName>
</protein>
<dbReference type="SUPFAM" id="SSF55811">
    <property type="entry name" value="Nudix"/>
    <property type="match status" value="1"/>
</dbReference>
<dbReference type="PANTHER" id="PTHR43046">
    <property type="entry name" value="GDP-MANNOSE MANNOSYL HYDROLASE"/>
    <property type="match status" value="1"/>
</dbReference>
<dbReference type="PROSITE" id="PS51462">
    <property type="entry name" value="NUDIX"/>
    <property type="match status" value="1"/>
</dbReference>
<dbReference type="InterPro" id="IPR000086">
    <property type="entry name" value="NUDIX_hydrolase_dom"/>
</dbReference>
<accession>A0AB39RQ26</accession>
<gene>
    <name evidence="5" type="ORF">AB5J53_39480</name>
</gene>
<dbReference type="PANTHER" id="PTHR43046:SF14">
    <property type="entry name" value="MUTT_NUDIX FAMILY PROTEIN"/>
    <property type="match status" value="1"/>
</dbReference>
<dbReference type="InterPro" id="IPR015797">
    <property type="entry name" value="NUDIX_hydrolase-like_dom_sf"/>
</dbReference>
<comment type="cofactor">
    <cofactor evidence="1">
        <name>Mg(2+)</name>
        <dbReference type="ChEBI" id="CHEBI:18420"/>
    </cofactor>
</comment>
<evidence type="ECO:0000313" key="5">
    <source>
        <dbReference type="EMBL" id="XDQ57332.1"/>
    </source>
</evidence>
<reference evidence="5" key="1">
    <citation type="submission" date="2024-07" db="EMBL/GenBank/DDBJ databases">
        <authorList>
            <person name="Yu S.T."/>
        </authorList>
    </citation>
    <scope>NUCLEOTIDE SEQUENCE</scope>
    <source>
        <strain evidence="5">R41</strain>
    </source>
</reference>
<dbReference type="AlphaFoldDB" id="A0AB39RQ26"/>
<feature type="domain" description="Nudix hydrolase" evidence="4">
    <location>
        <begin position="45"/>
        <end position="174"/>
    </location>
</feature>